<evidence type="ECO:0000256" key="1">
    <source>
        <dbReference type="ARBA" id="ARBA00006432"/>
    </source>
</evidence>
<dbReference type="GO" id="GO:0016877">
    <property type="term" value="F:ligase activity, forming carbon-sulfur bonds"/>
    <property type="evidence" value="ECO:0007669"/>
    <property type="project" value="UniProtKB-ARBA"/>
</dbReference>
<sequence length="536" mass="57953">MNTRQAGVTPAVSTPATLLRKIAVTYAERVAVACGERSLTYAALAERANRLANALTASGLDKGDRVAMLGDNCLESLEQIVGSGAGGFVRCSLHAHDAPARHRYLIEMTGSRVLVVQDYYYDALVAELDEVPSLELVVVLGDLPQSRGRVPVVGYEDWLAAASPRPPGVVLEGTDPNVIRFTSGTTGFPKGIIISVEGTMAMGNELALVLPRFDEDDRYLAAGPLTHAASMFIYSLLAVGATTIVLPRFDPAGFLEIVERERITATLLVPTMIQMVAEHPDAASRDVSSLRAVMYGAAPISEATLSKALRLWGNIMYQLYGQSEVVPMAVLTPRHHHVDGTDAERRRLTSAGLPTPNSYFRIVDETGAELPPGEVGEIEASAPCVMAGIWQNDEAAAERFTADGWVRTRDMGYVCEDGFLYLADRKEDLINSGGFNIWPAEIEHAVAAHPAVRDAAVVGVAHPKWGETPYAVVVLREGHTVSEDELVEWTRQEVGSYKKISGVVFADELPRTPVGKLLRRQVREEHFARSAGISGA</sequence>
<evidence type="ECO:0000259" key="4">
    <source>
        <dbReference type="Pfam" id="PF13193"/>
    </source>
</evidence>
<dbReference type="InterPro" id="IPR020845">
    <property type="entry name" value="AMP-binding_CS"/>
</dbReference>
<dbReference type="InterPro" id="IPR050237">
    <property type="entry name" value="ATP-dep_AMP-bd_enzyme"/>
</dbReference>
<feature type="domain" description="AMP-binding enzyme C-terminal" evidence="4">
    <location>
        <begin position="441"/>
        <end position="516"/>
    </location>
</feature>
<evidence type="ECO:0000259" key="3">
    <source>
        <dbReference type="Pfam" id="PF00501"/>
    </source>
</evidence>
<proteinExistence type="inferred from homology"/>
<protein>
    <submittedName>
        <fullName evidence="5">Acyl-CoA synthetase (AMP-forming)/AMP-acid ligase II</fullName>
    </submittedName>
</protein>
<dbReference type="InterPro" id="IPR042099">
    <property type="entry name" value="ANL_N_sf"/>
</dbReference>
<dbReference type="STRING" id="260086.SAMN05216207_101693"/>
<dbReference type="RefSeq" id="WP_093344224.1">
    <property type="nucleotide sequence ID" value="NZ_FOUY01000016.1"/>
</dbReference>
<feature type="domain" description="AMP-dependent synthetase/ligase" evidence="3">
    <location>
        <begin position="22"/>
        <end position="390"/>
    </location>
</feature>
<dbReference type="AlphaFoldDB" id="A0A1I4ZZ41"/>
<dbReference type="PANTHER" id="PTHR43767:SF7">
    <property type="entry name" value="MEDIUM_LONG-CHAIN-FATTY-ACID--COA LIGASE FADD8"/>
    <property type="match status" value="1"/>
</dbReference>
<dbReference type="Pfam" id="PF13193">
    <property type="entry name" value="AMP-binding_C"/>
    <property type="match status" value="1"/>
</dbReference>
<keyword evidence="6" id="KW-1185">Reference proteome</keyword>
<dbReference type="EMBL" id="FOUY01000016">
    <property type="protein sequence ID" value="SFN55373.1"/>
    <property type="molecule type" value="Genomic_DNA"/>
</dbReference>
<gene>
    <name evidence="5" type="ORF">SAMN05216207_101693</name>
</gene>
<dbReference type="Gene3D" id="3.40.50.12780">
    <property type="entry name" value="N-terminal domain of ligase-like"/>
    <property type="match status" value="1"/>
</dbReference>
<dbReference type="Proteomes" id="UP000199614">
    <property type="component" value="Unassembled WGS sequence"/>
</dbReference>
<dbReference type="InterPro" id="IPR000873">
    <property type="entry name" value="AMP-dep_synth/lig_dom"/>
</dbReference>
<accession>A0A1I4ZZ41</accession>
<comment type="similarity">
    <text evidence="1">Belongs to the ATP-dependent AMP-binding enzyme family.</text>
</comment>
<dbReference type="PROSITE" id="PS00455">
    <property type="entry name" value="AMP_BINDING"/>
    <property type="match status" value="1"/>
</dbReference>
<evidence type="ECO:0000313" key="6">
    <source>
        <dbReference type="Proteomes" id="UP000199614"/>
    </source>
</evidence>
<dbReference type="OrthoDB" id="9803968at2"/>
<reference evidence="5 6" key="1">
    <citation type="submission" date="2016-10" db="EMBL/GenBank/DDBJ databases">
        <authorList>
            <person name="de Groot N.N."/>
        </authorList>
    </citation>
    <scope>NUCLEOTIDE SEQUENCE [LARGE SCALE GENOMIC DNA]</scope>
    <source>
        <strain evidence="5 6">CGMCC 4.1877</strain>
    </source>
</reference>
<evidence type="ECO:0000256" key="2">
    <source>
        <dbReference type="ARBA" id="ARBA00022598"/>
    </source>
</evidence>
<dbReference type="InterPro" id="IPR025110">
    <property type="entry name" value="AMP-bd_C"/>
</dbReference>
<dbReference type="PANTHER" id="PTHR43767">
    <property type="entry name" value="LONG-CHAIN-FATTY-ACID--COA LIGASE"/>
    <property type="match status" value="1"/>
</dbReference>
<name>A0A1I4ZZ41_PSUAM</name>
<organism evidence="5 6">
    <name type="scientific">Pseudonocardia ammonioxydans</name>
    <dbReference type="NCBI Taxonomy" id="260086"/>
    <lineage>
        <taxon>Bacteria</taxon>
        <taxon>Bacillati</taxon>
        <taxon>Actinomycetota</taxon>
        <taxon>Actinomycetes</taxon>
        <taxon>Pseudonocardiales</taxon>
        <taxon>Pseudonocardiaceae</taxon>
        <taxon>Pseudonocardia</taxon>
    </lineage>
</organism>
<dbReference type="InterPro" id="IPR045851">
    <property type="entry name" value="AMP-bd_C_sf"/>
</dbReference>
<keyword evidence="2 5" id="KW-0436">Ligase</keyword>
<dbReference type="SUPFAM" id="SSF56801">
    <property type="entry name" value="Acetyl-CoA synthetase-like"/>
    <property type="match status" value="1"/>
</dbReference>
<dbReference type="Pfam" id="PF00501">
    <property type="entry name" value="AMP-binding"/>
    <property type="match status" value="1"/>
</dbReference>
<dbReference type="FunFam" id="3.30.300.30:FF:000008">
    <property type="entry name" value="2,3-dihydroxybenzoate-AMP ligase"/>
    <property type="match status" value="1"/>
</dbReference>
<evidence type="ECO:0000313" key="5">
    <source>
        <dbReference type="EMBL" id="SFN55373.1"/>
    </source>
</evidence>
<dbReference type="Gene3D" id="3.30.300.30">
    <property type="match status" value="1"/>
</dbReference>